<keyword evidence="5" id="KW-1185">Reference proteome</keyword>
<dbReference type="Proteomes" id="UP000280696">
    <property type="component" value="Unassembled WGS sequence"/>
</dbReference>
<dbReference type="OrthoDB" id="9760891at2"/>
<sequence>MDKYEYKVRADEIKSLIAEGEYAEAVKIADAIDWRRVKSVMMLCTISDLYKINRRYEDSRDILLLAYERHTGGRLIVYSLCELSIKLGEYVQALEYYKEFVQLAPKDSGRYILQYKLYEAQEVSLEERIEVLEELKKRDYREKWAYELAYLYHRVGLTSKCVEECDEMFLWFGEGRYVLKGLELKMLHTPLSEEQQFKYEQMKETGGFIESDYAVDQQKMQEKAVEVTEEEDDNEFSLEENILKNNTQEMPEKDELDIQVKTVDVSQYNTMNLQKELAESMKEFLEDNKTLEAAIPEDSGISRLMKTKVYEPVTGLDSQIHPEEKETVKRQDAPLEQEKISVFPESADNSSGKSNQTAPEKPQRAENGDSEEVFFGNTAEVNIQDVISELAEKNGSKSLFEPVKEQLGMPGEGDGKLQTANDEVPPGGASADPAISNTGIIRTFHKKSGYDNILSQDYDGQISLVVPEEAKVEKQITGQLSIEDIMAEWEKMKQENERKRMEDIRKRVHQQTDTLFADFDEATKSGLLEELEKVMVSAAIKEEKRRAAEERPKVIKVADIDKKVSEAEGAESEDLIKKKLLKEAVEKAKDFEDFENKLNPLVARILDEDEEETEDLAQKPVEEAVEELTQKFVETADEPVKPNESDSAKSVEKTDGEEAQESLDHSADSDTKEGEVTPDLHDNKPKASLKGIKKVPGENSRPEGKAPKEKKEKRAKQEEEEKENKSTVREMTNSEREQFAPFIHHKKTRRQIVETIDNISMASYTGNVIITGEEGTIELAKLLVKEIQLSDNNFSGKVAKISGLTMNKKDIQSTLSKLSGGALIIEGAASMKKATVEQLLKELNQEEKGLIVLLEDMKAGMNNFLEKYPDLKNVFNLRVDVEALDDQTLVKYAKKYALDQEYVIDELGVLALHTRIADMQTSDHEVSLTEIEELVDEAIYYADKKTPKHFFDVLLGKRYDEEDMIVLREKDFMHY</sequence>
<reference evidence="4 5" key="1">
    <citation type="submission" date="2018-09" db="EMBL/GenBank/DDBJ databases">
        <title>Murine metabolic-syndrome-specific gut microbial biobank.</title>
        <authorList>
            <person name="Liu C."/>
        </authorList>
    </citation>
    <scope>NUCLEOTIDE SEQUENCE [LARGE SCALE GENOMIC DNA]</scope>
    <source>
        <strain evidence="4 5">0.1xD8-82</strain>
    </source>
</reference>
<proteinExistence type="predicted"/>
<dbReference type="EMBL" id="RAYQ01000006">
    <property type="protein sequence ID" value="RKI92040.1"/>
    <property type="molecule type" value="Genomic_DNA"/>
</dbReference>
<keyword evidence="2" id="KW-0175">Coiled coil</keyword>
<comment type="caution">
    <text evidence="4">The sequence shown here is derived from an EMBL/GenBank/DDBJ whole genome shotgun (WGS) entry which is preliminary data.</text>
</comment>
<protein>
    <submittedName>
        <fullName evidence="4">Uncharacterized protein</fullName>
    </submittedName>
</protein>
<dbReference type="InterPro" id="IPR011990">
    <property type="entry name" value="TPR-like_helical_dom_sf"/>
</dbReference>
<dbReference type="InterPro" id="IPR019734">
    <property type="entry name" value="TPR_rpt"/>
</dbReference>
<dbReference type="AlphaFoldDB" id="A0A3A9AKC8"/>
<feature type="compositionally biased region" description="Basic and acidic residues" evidence="3">
    <location>
        <begin position="700"/>
        <end position="732"/>
    </location>
</feature>
<evidence type="ECO:0000256" key="1">
    <source>
        <dbReference type="PROSITE-ProRule" id="PRU00339"/>
    </source>
</evidence>
<evidence type="ECO:0000313" key="5">
    <source>
        <dbReference type="Proteomes" id="UP000280696"/>
    </source>
</evidence>
<feature type="compositionally biased region" description="Polar residues" evidence="3">
    <location>
        <begin position="347"/>
        <end position="358"/>
    </location>
</feature>
<feature type="compositionally biased region" description="Basic and acidic residues" evidence="3">
    <location>
        <begin position="638"/>
        <end position="685"/>
    </location>
</feature>
<dbReference type="Gene3D" id="1.25.40.10">
    <property type="entry name" value="Tetratricopeptide repeat domain"/>
    <property type="match status" value="1"/>
</dbReference>
<keyword evidence="1" id="KW-0802">TPR repeat</keyword>
<feature type="region of interest" description="Disordered" evidence="3">
    <location>
        <begin position="605"/>
        <end position="732"/>
    </location>
</feature>
<feature type="region of interest" description="Disordered" evidence="3">
    <location>
        <begin position="315"/>
        <end position="370"/>
    </location>
</feature>
<evidence type="ECO:0000313" key="4">
    <source>
        <dbReference type="EMBL" id="RKI92040.1"/>
    </source>
</evidence>
<accession>A0A3A9AKC8</accession>
<dbReference type="RefSeq" id="WP_120468631.1">
    <property type="nucleotide sequence ID" value="NZ_RAYQ01000006.1"/>
</dbReference>
<feature type="coiled-coil region" evidence="2">
    <location>
        <begin position="482"/>
        <end position="511"/>
    </location>
</feature>
<feature type="compositionally biased region" description="Basic and acidic residues" evidence="3">
    <location>
        <begin position="320"/>
        <end position="339"/>
    </location>
</feature>
<dbReference type="InterPro" id="IPR027417">
    <property type="entry name" value="P-loop_NTPase"/>
</dbReference>
<organism evidence="4 5">
    <name type="scientific">Parablautia intestinalis</name>
    <dbReference type="NCBI Taxonomy" id="2320100"/>
    <lineage>
        <taxon>Bacteria</taxon>
        <taxon>Bacillati</taxon>
        <taxon>Bacillota</taxon>
        <taxon>Clostridia</taxon>
        <taxon>Lachnospirales</taxon>
        <taxon>Lachnospiraceae</taxon>
        <taxon>Parablautia</taxon>
    </lineage>
</organism>
<gene>
    <name evidence="4" type="ORF">D7V94_08190</name>
</gene>
<name>A0A3A9AKC8_9FIRM</name>
<dbReference type="PROSITE" id="PS50005">
    <property type="entry name" value="TPR"/>
    <property type="match status" value="1"/>
</dbReference>
<dbReference type="SUPFAM" id="SSF48452">
    <property type="entry name" value="TPR-like"/>
    <property type="match status" value="1"/>
</dbReference>
<dbReference type="SUPFAM" id="SSF52540">
    <property type="entry name" value="P-loop containing nucleoside triphosphate hydrolases"/>
    <property type="match status" value="1"/>
</dbReference>
<evidence type="ECO:0000256" key="2">
    <source>
        <dbReference type="SAM" id="Coils"/>
    </source>
</evidence>
<feature type="repeat" description="TPR" evidence="1">
    <location>
        <begin position="74"/>
        <end position="107"/>
    </location>
</feature>
<evidence type="ECO:0000256" key="3">
    <source>
        <dbReference type="SAM" id="MobiDB-lite"/>
    </source>
</evidence>